<comment type="caution">
    <text evidence="2">The sequence shown here is derived from an EMBL/GenBank/DDBJ whole genome shotgun (WGS) entry which is preliminary data.</text>
</comment>
<accession>A0A109JFM9</accession>
<dbReference type="EMBL" id="LNCD01000101">
    <property type="protein sequence ID" value="KWV47894.1"/>
    <property type="molecule type" value="Genomic_DNA"/>
</dbReference>
<evidence type="ECO:0000313" key="2">
    <source>
        <dbReference type="EMBL" id="KWV47894.1"/>
    </source>
</evidence>
<dbReference type="OrthoDB" id="8404127at2"/>
<reference evidence="2 3" key="1">
    <citation type="submission" date="2015-11" db="EMBL/GenBank/DDBJ databases">
        <title>Draft Genome Sequence of the Strain BR 10423 (Rhizobium sp.) isolated from nodules of Mimosa pudica.</title>
        <authorList>
            <person name="Barauna A.C."/>
            <person name="Zilli J.E."/>
            <person name="Simoes-Araujo J.L."/>
            <person name="Reis V.M."/>
            <person name="James E.K."/>
            <person name="Reis F.B.Jr."/>
            <person name="Rouws L.F."/>
            <person name="Passos S.R."/>
            <person name="Gois S.R."/>
        </authorList>
    </citation>
    <scope>NUCLEOTIDE SEQUENCE [LARGE SCALE GENOMIC DNA]</scope>
    <source>
        <strain evidence="2 3">BR10423</strain>
    </source>
</reference>
<organism evidence="2 3">
    <name type="scientific">Rhizobium altiplani</name>
    <dbReference type="NCBI Taxonomy" id="1864509"/>
    <lineage>
        <taxon>Bacteria</taxon>
        <taxon>Pseudomonadati</taxon>
        <taxon>Pseudomonadota</taxon>
        <taxon>Alphaproteobacteria</taxon>
        <taxon>Hyphomicrobiales</taxon>
        <taxon>Rhizobiaceae</taxon>
        <taxon>Rhizobium/Agrobacterium group</taxon>
        <taxon>Rhizobium</taxon>
    </lineage>
</organism>
<dbReference type="AlphaFoldDB" id="A0A109JFM9"/>
<dbReference type="Proteomes" id="UP000068164">
    <property type="component" value="Unassembled WGS sequence"/>
</dbReference>
<dbReference type="RefSeq" id="WP_062372076.1">
    <property type="nucleotide sequence ID" value="NZ_LNCD01000101.1"/>
</dbReference>
<evidence type="ECO:0000256" key="1">
    <source>
        <dbReference type="SAM" id="MobiDB-lite"/>
    </source>
</evidence>
<protein>
    <submittedName>
        <fullName evidence="2">Uncharacterized protein</fullName>
    </submittedName>
</protein>
<keyword evidence="3" id="KW-1185">Reference proteome</keyword>
<feature type="region of interest" description="Disordered" evidence="1">
    <location>
        <begin position="62"/>
        <end position="89"/>
    </location>
</feature>
<evidence type="ECO:0000313" key="3">
    <source>
        <dbReference type="Proteomes" id="UP000068164"/>
    </source>
</evidence>
<sequence length="89" mass="9359">MQLLETHVGSVVDGKLTVEFVGEGGELVSVRMVTDDRSLAGDSAVRHAKEVLVQLTAFGTDGNATTSEPFGAAASRATPSDLAERDERQ</sequence>
<gene>
    <name evidence="2" type="ORF">AS026_12490</name>
</gene>
<name>A0A109JFM9_9HYPH</name>
<proteinExistence type="predicted"/>